<reference evidence="2" key="1">
    <citation type="submission" date="2023-04" db="EMBL/GenBank/DDBJ databases">
        <authorList>
            <consortium name="ELIXIR-Norway"/>
        </authorList>
    </citation>
    <scope>NUCLEOTIDE SEQUENCE [LARGE SCALE GENOMIC DNA]</scope>
</reference>
<proteinExistence type="predicted"/>
<dbReference type="EMBL" id="OX459964">
    <property type="protein sequence ID" value="CAI9168321.1"/>
    <property type="molecule type" value="Genomic_DNA"/>
</dbReference>
<name>A0ABN8Z5W1_RANTA</name>
<gene>
    <name evidence="2" type="ORF">MRATA1EN1_LOCUS17283</name>
</gene>
<protein>
    <submittedName>
        <fullName evidence="2">Uncharacterized protein</fullName>
    </submittedName>
</protein>
<feature type="region of interest" description="Disordered" evidence="1">
    <location>
        <begin position="1"/>
        <end position="21"/>
    </location>
</feature>
<evidence type="ECO:0000313" key="3">
    <source>
        <dbReference type="Proteomes" id="UP001176941"/>
    </source>
</evidence>
<accession>A0ABN8Z5W1</accession>
<evidence type="ECO:0000256" key="1">
    <source>
        <dbReference type="SAM" id="MobiDB-lite"/>
    </source>
</evidence>
<sequence length="81" mass="8640">MLRASWSAAERPVPCVDGEGHRGATAGRLRAFPRPVVLASRLGLLSGQVTPRGSPCTGAAYKAFEPCRRPSPLLLLFPGRQ</sequence>
<dbReference type="Proteomes" id="UP001176941">
    <property type="component" value="Chromosome 28"/>
</dbReference>
<evidence type="ECO:0000313" key="2">
    <source>
        <dbReference type="EMBL" id="CAI9168321.1"/>
    </source>
</evidence>
<keyword evidence="3" id="KW-1185">Reference proteome</keyword>
<organism evidence="2 3">
    <name type="scientific">Rangifer tarandus platyrhynchus</name>
    <name type="common">Svalbard reindeer</name>
    <dbReference type="NCBI Taxonomy" id="3082113"/>
    <lineage>
        <taxon>Eukaryota</taxon>
        <taxon>Metazoa</taxon>
        <taxon>Chordata</taxon>
        <taxon>Craniata</taxon>
        <taxon>Vertebrata</taxon>
        <taxon>Euteleostomi</taxon>
        <taxon>Mammalia</taxon>
        <taxon>Eutheria</taxon>
        <taxon>Laurasiatheria</taxon>
        <taxon>Artiodactyla</taxon>
        <taxon>Ruminantia</taxon>
        <taxon>Pecora</taxon>
        <taxon>Cervidae</taxon>
        <taxon>Odocoileinae</taxon>
        <taxon>Rangifer</taxon>
    </lineage>
</organism>